<geneLocation type="plasmid" evidence="1">
    <name>unnamed1</name>
</geneLocation>
<name>A0AB39R236_9ACTN</name>
<reference evidence="1" key="1">
    <citation type="submission" date="2024-07" db="EMBL/GenBank/DDBJ databases">
        <authorList>
            <person name="Yu S.T."/>
        </authorList>
    </citation>
    <scope>NUCLEOTIDE SEQUENCE</scope>
    <source>
        <strain evidence="1">R39</strain>
        <plasmid evidence="1">unnamed1</plasmid>
    </source>
</reference>
<organism evidence="1">
    <name type="scientific">Streptomyces sp. R39</name>
    <dbReference type="NCBI Taxonomy" id="3238631"/>
    <lineage>
        <taxon>Bacteria</taxon>
        <taxon>Bacillati</taxon>
        <taxon>Actinomycetota</taxon>
        <taxon>Actinomycetes</taxon>
        <taxon>Kitasatosporales</taxon>
        <taxon>Streptomycetaceae</taxon>
        <taxon>Streptomyces</taxon>
    </lineage>
</organism>
<protein>
    <submittedName>
        <fullName evidence="1">Uncharacterized protein</fullName>
    </submittedName>
</protein>
<evidence type="ECO:0000313" key="1">
    <source>
        <dbReference type="EMBL" id="XDQ50052.1"/>
    </source>
</evidence>
<keyword evidence="1" id="KW-0614">Plasmid</keyword>
<dbReference type="EMBL" id="CP163442">
    <property type="protein sequence ID" value="XDQ50052.1"/>
    <property type="molecule type" value="Genomic_DNA"/>
</dbReference>
<gene>
    <name evidence="1" type="ORF">AB5J52_48935</name>
</gene>
<proteinExistence type="predicted"/>
<accession>A0AB39R236</accession>
<sequence length="48" mass="5164">MSATKTGKGGFYRLADFGINGAFHLDSAWHHGWETVVALIATTKATAR</sequence>
<dbReference type="RefSeq" id="WP_369228577.1">
    <property type="nucleotide sequence ID" value="NZ_CP163442.1"/>
</dbReference>
<dbReference type="AlphaFoldDB" id="A0AB39R236"/>